<proteinExistence type="predicted"/>
<name>X0U9E8_9ZZZZ</name>
<organism evidence="2">
    <name type="scientific">marine sediment metagenome</name>
    <dbReference type="NCBI Taxonomy" id="412755"/>
    <lineage>
        <taxon>unclassified sequences</taxon>
        <taxon>metagenomes</taxon>
        <taxon>ecological metagenomes</taxon>
    </lineage>
</organism>
<evidence type="ECO:0000256" key="1">
    <source>
        <dbReference type="SAM" id="Phobius"/>
    </source>
</evidence>
<dbReference type="AlphaFoldDB" id="X0U9E8"/>
<accession>X0U9E8</accession>
<keyword evidence="1" id="KW-0812">Transmembrane</keyword>
<keyword evidence="1" id="KW-0472">Membrane</keyword>
<reference evidence="2" key="1">
    <citation type="journal article" date="2014" name="Front. Microbiol.">
        <title>High frequency of phylogenetically diverse reductive dehalogenase-homologous genes in deep subseafloor sedimentary metagenomes.</title>
        <authorList>
            <person name="Kawai M."/>
            <person name="Futagami T."/>
            <person name="Toyoda A."/>
            <person name="Takaki Y."/>
            <person name="Nishi S."/>
            <person name="Hori S."/>
            <person name="Arai W."/>
            <person name="Tsubouchi T."/>
            <person name="Morono Y."/>
            <person name="Uchiyama I."/>
            <person name="Ito T."/>
            <person name="Fujiyama A."/>
            <person name="Inagaki F."/>
            <person name="Takami H."/>
        </authorList>
    </citation>
    <scope>NUCLEOTIDE SEQUENCE</scope>
    <source>
        <strain evidence="2">Expedition CK06-06</strain>
    </source>
</reference>
<sequence>MARPIDSFTAMRFVFSRRRLTLDTGAILLLVGIMEAVSLLNRVIFWCICPNIPTPRNEVMFWNIALYGKRHMVVS</sequence>
<dbReference type="EMBL" id="BARS01025267">
    <property type="protein sequence ID" value="GAG02185.1"/>
    <property type="molecule type" value="Genomic_DNA"/>
</dbReference>
<protein>
    <submittedName>
        <fullName evidence="2">Uncharacterized protein</fullName>
    </submittedName>
</protein>
<evidence type="ECO:0000313" key="2">
    <source>
        <dbReference type="EMBL" id="GAG02185.1"/>
    </source>
</evidence>
<gene>
    <name evidence="2" type="ORF">S01H1_39956</name>
</gene>
<comment type="caution">
    <text evidence="2">The sequence shown here is derived from an EMBL/GenBank/DDBJ whole genome shotgun (WGS) entry which is preliminary data.</text>
</comment>
<feature type="transmembrane region" description="Helical" evidence="1">
    <location>
        <begin position="20"/>
        <end position="40"/>
    </location>
</feature>
<keyword evidence="1" id="KW-1133">Transmembrane helix</keyword>